<comment type="caution">
    <text evidence="3">The sequence shown here is derived from an EMBL/GenBank/DDBJ whole genome shotgun (WGS) entry which is preliminary data.</text>
</comment>
<dbReference type="Proteomes" id="UP000235145">
    <property type="component" value="Unassembled WGS sequence"/>
</dbReference>
<reference evidence="3 4" key="1">
    <citation type="journal article" date="2017" name="Nat. Commun.">
        <title>Genome assembly with in vitro proximity ligation data and whole-genome triplication in lettuce.</title>
        <authorList>
            <person name="Reyes-Chin-Wo S."/>
            <person name="Wang Z."/>
            <person name="Yang X."/>
            <person name="Kozik A."/>
            <person name="Arikit S."/>
            <person name="Song C."/>
            <person name="Xia L."/>
            <person name="Froenicke L."/>
            <person name="Lavelle D.O."/>
            <person name="Truco M.J."/>
            <person name="Xia R."/>
            <person name="Zhu S."/>
            <person name="Xu C."/>
            <person name="Xu H."/>
            <person name="Xu X."/>
            <person name="Cox K."/>
            <person name="Korf I."/>
            <person name="Meyers B.C."/>
            <person name="Michelmore R.W."/>
        </authorList>
    </citation>
    <scope>NUCLEOTIDE SEQUENCE [LARGE SCALE GENOMIC DNA]</scope>
    <source>
        <strain evidence="4">cv. Salinas</strain>
        <tissue evidence="3">Seedlings</tissue>
    </source>
</reference>
<protein>
    <recommendedName>
        <fullName evidence="2">WIT1/2 N-terminal helical bundle domain-containing protein</fullName>
    </recommendedName>
</protein>
<feature type="coiled-coil region" evidence="1">
    <location>
        <begin position="225"/>
        <end position="265"/>
    </location>
</feature>
<gene>
    <name evidence="3" type="ORF">LSAT_V11C200082060</name>
</gene>
<dbReference type="InterPro" id="IPR058610">
    <property type="entry name" value="WIT1_2_N"/>
</dbReference>
<dbReference type="Pfam" id="PF26581">
    <property type="entry name" value="WIT1_2_N"/>
    <property type="match status" value="1"/>
</dbReference>
<dbReference type="InterPro" id="IPR039976">
    <property type="entry name" value="WIT1/WIT2"/>
</dbReference>
<evidence type="ECO:0000313" key="4">
    <source>
        <dbReference type="Proteomes" id="UP000235145"/>
    </source>
</evidence>
<sequence length="389" mass="44569">MDMHFGYEPSSAAGSVYSCRPESEFFKTISRRSSSIADTFQELESVGEVVTRFELDMACVCEKLANLNLLLMHMETLKSDFEAFVSDTNQNQSDMEVKALEFDFLYGFLNSEVTVLENHISDFQMEKTNMQDFVSSSKMLGESSMETEDMLNDSEKSLQQALDQLSELKTRAGMFEKTVSRFAGGGPRADKDDSVEINNNDLPELKDKMNVQTVEHQRHILRMLEKSLERELESEKRASELAQIEEALTMRLQATEQEVLLAEEETLLTLEKLYSADHTSEILMSITKELMSKMKKDSGFQNQETAVVKDMKERVMKAEQRAEKAELKCSNEVKASFEKVVLLEKKLKEAKIKLKLSKSRRDSFEDVDPMVVMMQVGVTEDYYTLPRFH</sequence>
<dbReference type="PANTHER" id="PTHR35705:SF10">
    <property type="entry name" value="WPP DOMAIN-INTERACTING TAIL-ANCHORED PROTEIN"/>
    <property type="match status" value="1"/>
</dbReference>
<proteinExistence type="predicted"/>
<organism evidence="3 4">
    <name type="scientific">Lactuca sativa</name>
    <name type="common">Garden lettuce</name>
    <dbReference type="NCBI Taxonomy" id="4236"/>
    <lineage>
        <taxon>Eukaryota</taxon>
        <taxon>Viridiplantae</taxon>
        <taxon>Streptophyta</taxon>
        <taxon>Embryophyta</taxon>
        <taxon>Tracheophyta</taxon>
        <taxon>Spermatophyta</taxon>
        <taxon>Magnoliopsida</taxon>
        <taxon>eudicotyledons</taxon>
        <taxon>Gunneridae</taxon>
        <taxon>Pentapetalae</taxon>
        <taxon>asterids</taxon>
        <taxon>campanulids</taxon>
        <taxon>Asterales</taxon>
        <taxon>Asteraceae</taxon>
        <taxon>Cichorioideae</taxon>
        <taxon>Cichorieae</taxon>
        <taxon>Lactucinae</taxon>
        <taxon>Lactuca</taxon>
    </lineage>
</organism>
<name>A0A9R1WBP2_LACSA</name>
<evidence type="ECO:0000313" key="3">
    <source>
        <dbReference type="EMBL" id="KAJ0222241.1"/>
    </source>
</evidence>
<dbReference type="AlphaFoldDB" id="A0A9R1WBP2"/>
<dbReference type="EMBL" id="NBSK02000002">
    <property type="protein sequence ID" value="KAJ0222241.1"/>
    <property type="molecule type" value="Genomic_DNA"/>
</dbReference>
<dbReference type="Gramene" id="rna-gnl|WGS:NBSK|LSAT_2X86000_mrna">
    <property type="protein sequence ID" value="cds-PLY77586.1"/>
    <property type="gene ID" value="gene-LSAT_2X86000"/>
</dbReference>
<dbReference type="OrthoDB" id="1936068at2759"/>
<dbReference type="PANTHER" id="PTHR35705">
    <property type="entry name" value="WPP DOMAIN-INTERACTING TAIL-ANCHORED PROTEIN 1"/>
    <property type="match status" value="1"/>
</dbReference>
<keyword evidence="1" id="KW-0175">Coiled coil</keyword>
<feature type="domain" description="WIT1/2 N-terminal helical bundle" evidence="2">
    <location>
        <begin position="43"/>
        <end position="182"/>
    </location>
</feature>
<keyword evidence="4" id="KW-1185">Reference proteome</keyword>
<accession>A0A9R1WBP2</accession>
<feature type="coiled-coil region" evidence="1">
    <location>
        <begin position="308"/>
        <end position="360"/>
    </location>
</feature>
<evidence type="ECO:0000256" key="1">
    <source>
        <dbReference type="SAM" id="Coils"/>
    </source>
</evidence>
<evidence type="ECO:0000259" key="2">
    <source>
        <dbReference type="Pfam" id="PF26581"/>
    </source>
</evidence>